<dbReference type="Pfam" id="PF01381">
    <property type="entry name" value="HTH_3"/>
    <property type="match status" value="1"/>
</dbReference>
<protein>
    <submittedName>
        <fullName evidence="3">Helix-turn-helix domain-containing protein</fullName>
    </submittedName>
</protein>
<dbReference type="Pfam" id="PF19054">
    <property type="entry name" value="DUF5753"/>
    <property type="match status" value="1"/>
</dbReference>
<evidence type="ECO:0000259" key="2">
    <source>
        <dbReference type="Pfam" id="PF19054"/>
    </source>
</evidence>
<dbReference type="Proteomes" id="UP000199051">
    <property type="component" value="Unassembled WGS sequence"/>
</dbReference>
<dbReference type="CDD" id="cd00093">
    <property type="entry name" value="HTH_XRE"/>
    <property type="match status" value="1"/>
</dbReference>
<dbReference type="STRING" id="155974.SAMN04487818_11580"/>
<dbReference type="InterPro" id="IPR043917">
    <property type="entry name" value="DUF5753"/>
</dbReference>
<organism evidence="3 4">
    <name type="scientific">Actinokineospora terrae</name>
    <dbReference type="NCBI Taxonomy" id="155974"/>
    <lineage>
        <taxon>Bacteria</taxon>
        <taxon>Bacillati</taxon>
        <taxon>Actinomycetota</taxon>
        <taxon>Actinomycetes</taxon>
        <taxon>Pseudonocardiales</taxon>
        <taxon>Pseudonocardiaceae</taxon>
        <taxon>Actinokineospora</taxon>
    </lineage>
</organism>
<reference evidence="4" key="1">
    <citation type="submission" date="2016-10" db="EMBL/GenBank/DDBJ databases">
        <authorList>
            <person name="Varghese N."/>
            <person name="Submissions S."/>
        </authorList>
    </citation>
    <scope>NUCLEOTIDE SEQUENCE [LARGE SCALE GENOMIC DNA]</scope>
    <source>
        <strain evidence="4">DSM 44260</strain>
    </source>
</reference>
<feature type="domain" description="DUF5753" evidence="2">
    <location>
        <begin position="169"/>
        <end position="267"/>
    </location>
</feature>
<dbReference type="RefSeq" id="WP_143073702.1">
    <property type="nucleotide sequence ID" value="NZ_FOGI01000015.1"/>
</dbReference>
<gene>
    <name evidence="3" type="ORF">SAMN04487818_11580</name>
</gene>
<name>A0A1H9XH04_9PSEU</name>
<sequence length="280" mass="30314">MKLGRDIVATVVASDSPLGRVARAVDVMSAHMPTSLRTQSLRGLAMGKLIQNHIVDSGRSQREVSDASGIDPASLSRFLNGSRTLSDGDLSVLAWAVGLASRDVRRALVDINQDHDESEWWVSDTTTPLAGAITTVIRSLTATTTSFSPHTIPADLTPQRRPAKPITGQYLIGRAALDHLRHGDQAAHDQAQCLYQLAASDDVTIRLVDIDEHIHPFQLLALDGGYKTVKVDILDTTLYLDDINRFQAVIETIKQRAVTVADSLAVLGNLATYFADKVSA</sequence>
<feature type="domain" description="HTH cro/C1-type" evidence="1">
    <location>
        <begin position="58"/>
        <end position="94"/>
    </location>
</feature>
<evidence type="ECO:0000259" key="1">
    <source>
        <dbReference type="Pfam" id="PF01381"/>
    </source>
</evidence>
<evidence type="ECO:0000313" key="4">
    <source>
        <dbReference type="Proteomes" id="UP000199051"/>
    </source>
</evidence>
<dbReference type="InterPro" id="IPR010982">
    <property type="entry name" value="Lambda_DNA-bd_dom_sf"/>
</dbReference>
<dbReference type="GO" id="GO:0003677">
    <property type="term" value="F:DNA binding"/>
    <property type="evidence" value="ECO:0007669"/>
    <property type="project" value="InterPro"/>
</dbReference>
<keyword evidence="4" id="KW-1185">Reference proteome</keyword>
<dbReference type="SUPFAM" id="SSF47413">
    <property type="entry name" value="lambda repressor-like DNA-binding domains"/>
    <property type="match status" value="1"/>
</dbReference>
<dbReference type="EMBL" id="FOGI01000015">
    <property type="protein sequence ID" value="SES45422.1"/>
    <property type="molecule type" value="Genomic_DNA"/>
</dbReference>
<dbReference type="AlphaFoldDB" id="A0A1H9XH04"/>
<accession>A0A1H9XH04</accession>
<proteinExistence type="predicted"/>
<evidence type="ECO:0000313" key="3">
    <source>
        <dbReference type="EMBL" id="SES45422.1"/>
    </source>
</evidence>
<dbReference type="InterPro" id="IPR001387">
    <property type="entry name" value="Cro/C1-type_HTH"/>
</dbReference>